<protein>
    <submittedName>
        <fullName evidence="1">Uncharacterized protein</fullName>
    </submittedName>
</protein>
<sequence length="59" mass="6764">MLTIARAELVALTMAVTMENYIQNALKPMVYPHNTVIFTDSLLNLQRIQRGKGCVKQWE</sequence>
<reference evidence="1" key="1">
    <citation type="submission" date="2014-05" db="EMBL/GenBank/DDBJ databases">
        <authorList>
            <person name="Chronopoulou M."/>
        </authorList>
    </citation>
    <scope>NUCLEOTIDE SEQUENCE</scope>
    <source>
        <tissue evidence="1">Whole organism</tissue>
    </source>
</reference>
<dbReference type="EMBL" id="HACA01030888">
    <property type="protein sequence ID" value="CDW48249.1"/>
    <property type="molecule type" value="Transcribed_RNA"/>
</dbReference>
<organism evidence="1">
    <name type="scientific">Lepeophtheirus salmonis</name>
    <name type="common">Salmon louse</name>
    <name type="synonym">Caligus salmonis</name>
    <dbReference type="NCBI Taxonomy" id="72036"/>
    <lineage>
        <taxon>Eukaryota</taxon>
        <taxon>Metazoa</taxon>
        <taxon>Ecdysozoa</taxon>
        <taxon>Arthropoda</taxon>
        <taxon>Crustacea</taxon>
        <taxon>Multicrustacea</taxon>
        <taxon>Hexanauplia</taxon>
        <taxon>Copepoda</taxon>
        <taxon>Siphonostomatoida</taxon>
        <taxon>Caligidae</taxon>
        <taxon>Lepeophtheirus</taxon>
    </lineage>
</organism>
<dbReference type="AlphaFoldDB" id="A0A0K2VCM4"/>
<accession>A0A0K2VCM4</accession>
<name>A0A0K2VCM4_LEPSM</name>
<proteinExistence type="predicted"/>
<evidence type="ECO:0000313" key="1">
    <source>
        <dbReference type="EMBL" id="CDW48249.1"/>
    </source>
</evidence>